<comment type="caution">
    <text evidence="1">The sequence shown here is derived from an EMBL/GenBank/DDBJ whole genome shotgun (WGS) entry which is preliminary data.</text>
</comment>
<reference evidence="1 2" key="1">
    <citation type="journal article" date="2022" name="DNA Res.">
        <title>Chromosomal-level genome assembly of the orchid tree Bauhinia variegata (Leguminosae; Cercidoideae) supports the allotetraploid origin hypothesis of Bauhinia.</title>
        <authorList>
            <person name="Zhong Y."/>
            <person name="Chen Y."/>
            <person name="Zheng D."/>
            <person name="Pang J."/>
            <person name="Liu Y."/>
            <person name="Luo S."/>
            <person name="Meng S."/>
            <person name="Qian L."/>
            <person name="Wei D."/>
            <person name="Dai S."/>
            <person name="Zhou R."/>
        </authorList>
    </citation>
    <scope>NUCLEOTIDE SEQUENCE [LARGE SCALE GENOMIC DNA]</scope>
    <source>
        <strain evidence="1">BV-YZ2020</strain>
    </source>
</reference>
<dbReference type="Proteomes" id="UP000828941">
    <property type="component" value="Chromosome 7"/>
</dbReference>
<evidence type="ECO:0000313" key="1">
    <source>
        <dbReference type="EMBL" id="KAI4333491.1"/>
    </source>
</evidence>
<keyword evidence="2" id="KW-1185">Reference proteome</keyword>
<evidence type="ECO:0000313" key="2">
    <source>
        <dbReference type="Proteomes" id="UP000828941"/>
    </source>
</evidence>
<proteinExistence type="predicted"/>
<dbReference type="EMBL" id="CM039432">
    <property type="protein sequence ID" value="KAI4333491.1"/>
    <property type="molecule type" value="Genomic_DNA"/>
</dbReference>
<name>A0ACB9NBY8_BAUVA</name>
<sequence>MIMDIQPACSMHKRSLLRSFLQFSLHFLLLASLACGEKTLAQDEVHALEGIAKTLGKTDWDFTVDPCSGEGNWYTPGARGDENYVKCDNCTLPINGTNQICHVISIELKGQNLRGTLPSWDLVRLPYLQQFDVSRNYLSGSIPKEWGSMNNLLNISLLANRITGPIPAELANITTLRSFVVEFNQLSGSLPPELGNLIHLERLFLTSNNFTGVKPATFARLTALKDFRIVDNQLSGTIPNFIQSWTKLRRLLIQGSGLSGPIPSGVSFLTKLTDLRISDLNGPGSTFPQINSSTNLKTLILRSCNIKRTLPDYLGEMMIEVLDLSFNKLSGPIPHSYWGLRKAKHIFLTGNLLNGSVPEWTYSSGDVNLFASSSPVNDSETVSCLRSHSCQTTYSIHINCGGPQVKVDDSTYDADSDSGGPARFQKGGTNWAYSNTGHFLDTDLSVSYTPSINSQLSEDNDAELYMNARVSPNSLTYYGFCLANGNYTVKLHFAEIMFNDDRTYKSLGRRVFDVYIQRKLKLKDFNIAKEAGGVGKKTIQNFTAEEVTSGTLEIRFQWAGKGTIAVPYKSVYGPLISAISVESNNPPDENESSNISAAAIIGIVAAGLIIIILVFVILREKGFLKPKSSLAREVKALELQTGFFSLRQIKVATNNFDISNKIGEGGFGPFYKGIMSDGTTVAVKQLSSKSRQGNREFLNELGMISALQHPCFVKLYGCSVEGDQLLLIYEYMENNSLARALFGSEEFQIKLDWPTRHKICVGIARAKLDEEDNTHISTKIAGTYGYMAPEYAMHGYLTDKTDVYDFGIVTLEIVSGRANTIYGLKNQSFYLLDWAHLLKEKGNLMELVDTRLGSDCNKDEAMVMIKVALLCTNVTATHGPTMSSVLSMLEGRAVVPESVAESSEVLDEKKLEAMRMYYQQLEENKESEIREQSASVDGPWTASSSSAADLYPGTGPDKKNQSRENNVEIECQTSPEVENNVEQEGQSHKGSSLADSIMAVDMEHECPSPNACSIDDSQMDVIDESQKSEVRSDKKFQIDLYSRQLSQSPTIPILNILNTNAAEKDREEICVEPKIGIEFDSEDHAYKCYSRYAVSQGFSIRKDRCSGITQIYLF</sequence>
<accession>A0ACB9NBY8</accession>
<organism evidence="1 2">
    <name type="scientific">Bauhinia variegata</name>
    <name type="common">Purple orchid tree</name>
    <name type="synonym">Phanera variegata</name>
    <dbReference type="NCBI Taxonomy" id="167791"/>
    <lineage>
        <taxon>Eukaryota</taxon>
        <taxon>Viridiplantae</taxon>
        <taxon>Streptophyta</taxon>
        <taxon>Embryophyta</taxon>
        <taxon>Tracheophyta</taxon>
        <taxon>Spermatophyta</taxon>
        <taxon>Magnoliopsida</taxon>
        <taxon>eudicotyledons</taxon>
        <taxon>Gunneridae</taxon>
        <taxon>Pentapetalae</taxon>
        <taxon>rosids</taxon>
        <taxon>fabids</taxon>
        <taxon>Fabales</taxon>
        <taxon>Fabaceae</taxon>
        <taxon>Cercidoideae</taxon>
        <taxon>Cercideae</taxon>
        <taxon>Bauhiniinae</taxon>
        <taxon>Bauhinia</taxon>
    </lineage>
</organism>
<protein>
    <submittedName>
        <fullName evidence="1">Uncharacterized protein</fullName>
    </submittedName>
</protein>
<gene>
    <name evidence="1" type="ORF">L6164_018294</name>
</gene>